<proteinExistence type="predicted"/>
<evidence type="ECO:0000313" key="1">
    <source>
        <dbReference type="EMBL" id="GAG05387.1"/>
    </source>
</evidence>
<comment type="caution">
    <text evidence="1">The sequence shown here is derived from an EMBL/GenBank/DDBJ whole genome shotgun (WGS) entry which is preliminary data.</text>
</comment>
<gene>
    <name evidence="1" type="ORF">S01H1_46123</name>
</gene>
<name>X0V1R6_9ZZZZ</name>
<reference evidence="1" key="1">
    <citation type="journal article" date="2014" name="Front. Microbiol.">
        <title>High frequency of phylogenetically diverse reductive dehalogenase-homologous genes in deep subseafloor sedimentary metagenomes.</title>
        <authorList>
            <person name="Kawai M."/>
            <person name="Futagami T."/>
            <person name="Toyoda A."/>
            <person name="Takaki Y."/>
            <person name="Nishi S."/>
            <person name="Hori S."/>
            <person name="Arai W."/>
            <person name="Tsubouchi T."/>
            <person name="Morono Y."/>
            <person name="Uchiyama I."/>
            <person name="Ito T."/>
            <person name="Fujiyama A."/>
            <person name="Inagaki F."/>
            <person name="Takami H."/>
        </authorList>
    </citation>
    <scope>NUCLEOTIDE SEQUENCE</scope>
    <source>
        <strain evidence="1">Expedition CK06-06</strain>
    </source>
</reference>
<dbReference type="EMBL" id="BARS01029512">
    <property type="protein sequence ID" value="GAG05387.1"/>
    <property type="molecule type" value="Genomic_DNA"/>
</dbReference>
<protein>
    <submittedName>
        <fullName evidence="1">Uncharacterized protein</fullName>
    </submittedName>
</protein>
<sequence length="59" mass="6840">MTKREVEGLGLNLSDFVECNECGYIPWHVGDWLNIKESGYCMVCGLALDKRWLRYLKEG</sequence>
<accession>X0V1R6</accession>
<organism evidence="1">
    <name type="scientific">marine sediment metagenome</name>
    <dbReference type="NCBI Taxonomy" id="412755"/>
    <lineage>
        <taxon>unclassified sequences</taxon>
        <taxon>metagenomes</taxon>
        <taxon>ecological metagenomes</taxon>
    </lineage>
</organism>
<dbReference type="AlphaFoldDB" id="X0V1R6"/>